<evidence type="ECO:0000259" key="17">
    <source>
        <dbReference type="PROSITE" id="PS51553"/>
    </source>
</evidence>
<keyword evidence="11" id="KW-0315">Glutamine amidotransferase</keyword>
<evidence type="ECO:0000256" key="8">
    <source>
        <dbReference type="ARBA" id="ARBA00022749"/>
    </source>
</evidence>
<dbReference type="FunFam" id="3.40.50.880:FF:000001">
    <property type="entry name" value="GMP synthase [glutamine-hydrolyzing]"/>
    <property type="match status" value="1"/>
</dbReference>
<dbReference type="EMBL" id="JAATWM020000032">
    <property type="protein sequence ID" value="KAF9873406.1"/>
    <property type="molecule type" value="Genomic_DNA"/>
</dbReference>
<feature type="domain" description="GMPS ATP-PPase" evidence="17">
    <location>
        <begin position="211"/>
        <end position="417"/>
    </location>
</feature>
<dbReference type="InterPro" id="IPR029062">
    <property type="entry name" value="Class_I_gatase-like"/>
</dbReference>
<evidence type="ECO:0000256" key="7">
    <source>
        <dbReference type="ARBA" id="ARBA00022741"/>
    </source>
</evidence>
<dbReference type="Pfam" id="PF02540">
    <property type="entry name" value="NAD_synthase"/>
    <property type="match status" value="1"/>
</dbReference>
<dbReference type="RefSeq" id="XP_038742867.1">
    <property type="nucleotide sequence ID" value="XM_038891934.1"/>
</dbReference>
<evidence type="ECO:0000256" key="6">
    <source>
        <dbReference type="ARBA" id="ARBA00022598"/>
    </source>
</evidence>
<dbReference type="Gene3D" id="3.40.50.620">
    <property type="entry name" value="HUPs"/>
    <property type="match status" value="1"/>
</dbReference>
<dbReference type="Proteomes" id="UP000781932">
    <property type="component" value="Unassembled WGS sequence"/>
</dbReference>
<comment type="pathway">
    <text evidence="2">Purine metabolism; GMP biosynthesis; GMP from XMP (L-Gln route): step 1/1.</text>
</comment>
<sequence>MTTDIDAEAPHNSFDTILVLDFGSQTSHLIVRRIRALNIYAEMLPCTTKLADLTWKPKGIILSGGPSSVYDEHSPHVDPAIFDFGVPILGICYGCQEIAWRINSANVASGVAREYGHADVTINKISSHADRLFAGLGDVMHAYMSHFDKLVKLPEGFAVIATTKNSEFAGIAHESKPIFGVQFHPELEHTPRGSEILRNFAIDICGVQPGWVMGDFKQQEIDRIRRLVGDRSQVIGAVSGGVDSTVAAKLMKEAIGDRFHAILIDNGVMRLNECTEVKQTLEKHLGINLTVVDAADLFLERLRGVQEPEKKRKIIGSTFIDLFEKEAERIEKEAENTPNEGKVEWFLQGTLYPDVIESLSFKGPSATIKTHHNVGGLPERMLNGQGLRLLEPLRLCFKDEVRKIGQELGIHRDLVMRHPFPGPGIAVRILGEVTKERLDIARKADHIYISMIKEAGIYDEISQAYAGLDTNKAVGVQGDARVYGYIIILRAVCTRDFMSAEIYEFPWKLLSEISRRIVNEVEGVSRVTYDITSKPPGTIELE</sequence>
<reference evidence="18" key="2">
    <citation type="submission" date="2020-11" db="EMBL/GenBank/DDBJ databases">
        <title>Whole genome sequencing of Colletotrichum sp.</title>
        <authorList>
            <person name="Li H."/>
        </authorList>
    </citation>
    <scope>NUCLEOTIDE SEQUENCE</scope>
    <source>
        <strain evidence="18">CkLH20</strain>
    </source>
</reference>
<dbReference type="InterPro" id="IPR004739">
    <property type="entry name" value="GMP_synth_GATase"/>
</dbReference>
<dbReference type="AlphaFoldDB" id="A0A9P6LHQ2"/>
<dbReference type="GO" id="GO:0005524">
    <property type="term" value="F:ATP binding"/>
    <property type="evidence" value="ECO:0007669"/>
    <property type="project" value="UniProtKB-UniRule"/>
</dbReference>
<keyword evidence="10 16" id="KW-0067">ATP-binding</keyword>
<keyword evidence="9 16" id="KW-0658">Purine biosynthesis</keyword>
<dbReference type="InterPro" id="IPR025777">
    <property type="entry name" value="GMPS_ATP_PPase_dom"/>
</dbReference>
<proteinExistence type="inferred from homology"/>
<comment type="caution">
    <text evidence="18">The sequence shown here is derived from an EMBL/GenBank/DDBJ whole genome shotgun (WGS) entry which is preliminary data.</text>
</comment>
<evidence type="ECO:0000256" key="13">
    <source>
        <dbReference type="ARBA" id="ARBA00031356"/>
    </source>
</evidence>
<keyword evidence="19" id="KW-1185">Reference proteome</keyword>
<dbReference type="NCBIfam" id="TIGR00884">
    <property type="entry name" value="guaA_Cterm"/>
    <property type="match status" value="1"/>
</dbReference>
<dbReference type="GO" id="GO:0003921">
    <property type="term" value="F:GMP synthase activity"/>
    <property type="evidence" value="ECO:0007669"/>
    <property type="project" value="InterPro"/>
</dbReference>
<evidence type="ECO:0000256" key="14">
    <source>
        <dbReference type="ARBA" id="ARBA00044933"/>
    </source>
</evidence>
<dbReference type="Gene3D" id="3.40.50.880">
    <property type="match status" value="1"/>
</dbReference>
<evidence type="ECO:0000256" key="15">
    <source>
        <dbReference type="ARBA" id="ARBA00049404"/>
    </source>
</evidence>
<dbReference type="InterPro" id="IPR022310">
    <property type="entry name" value="NAD/GMP_synthase"/>
</dbReference>
<dbReference type="NCBIfam" id="TIGR00888">
    <property type="entry name" value="guaA_Nterm"/>
    <property type="match status" value="1"/>
</dbReference>
<evidence type="ECO:0000256" key="5">
    <source>
        <dbReference type="ARBA" id="ARBA00021562"/>
    </source>
</evidence>
<dbReference type="FunFam" id="3.30.300.10:FF:000002">
    <property type="entry name" value="GMP synthase [glutamine-hydrolyzing]"/>
    <property type="match status" value="1"/>
</dbReference>
<dbReference type="InterPro" id="IPR014729">
    <property type="entry name" value="Rossmann-like_a/b/a_fold"/>
</dbReference>
<evidence type="ECO:0000256" key="4">
    <source>
        <dbReference type="ARBA" id="ARBA00012746"/>
    </source>
</evidence>
<dbReference type="PROSITE" id="PS51273">
    <property type="entry name" value="GATASE_TYPE_1"/>
    <property type="match status" value="1"/>
</dbReference>
<organism evidence="18 19">
    <name type="scientific">Colletotrichum karsti</name>
    <dbReference type="NCBI Taxonomy" id="1095194"/>
    <lineage>
        <taxon>Eukaryota</taxon>
        <taxon>Fungi</taxon>
        <taxon>Dikarya</taxon>
        <taxon>Ascomycota</taxon>
        <taxon>Pezizomycotina</taxon>
        <taxon>Sordariomycetes</taxon>
        <taxon>Hypocreomycetidae</taxon>
        <taxon>Glomerellales</taxon>
        <taxon>Glomerellaceae</taxon>
        <taxon>Colletotrichum</taxon>
        <taxon>Colletotrichum boninense species complex</taxon>
    </lineage>
</organism>
<evidence type="ECO:0000256" key="11">
    <source>
        <dbReference type="ARBA" id="ARBA00022962"/>
    </source>
</evidence>
<feature type="binding site" evidence="16">
    <location>
        <begin position="239"/>
        <end position="245"/>
    </location>
    <ligand>
        <name>ATP</name>
        <dbReference type="ChEBI" id="CHEBI:30616"/>
    </ligand>
</feature>
<keyword evidence="8 16" id="KW-0332">GMP biosynthesis</keyword>
<comment type="catalytic activity">
    <reaction evidence="15">
        <text>XMP + L-glutamine + ATP + H2O = GMP + L-glutamate + AMP + diphosphate + 2 H(+)</text>
        <dbReference type="Rhea" id="RHEA:11680"/>
        <dbReference type="ChEBI" id="CHEBI:15377"/>
        <dbReference type="ChEBI" id="CHEBI:15378"/>
        <dbReference type="ChEBI" id="CHEBI:29985"/>
        <dbReference type="ChEBI" id="CHEBI:30616"/>
        <dbReference type="ChEBI" id="CHEBI:33019"/>
        <dbReference type="ChEBI" id="CHEBI:57464"/>
        <dbReference type="ChEBI" id="CHEBI:58115"/>
        <dbReference type="ChEBI" id="CHEBI:58359"/>
        <dbReference type="ChEBI" id="CHEBI:456215"/>
        <dbReference type="EC" id="6.3.5.2"/>
    </reaction>
</comment>
<dbReference type="GeneID" id="62165008"/>
<dbReference type="SUPFAM" id="SSF52317">
    <property type="entry name" value="Class I glutamine amidotransferase-like"/>
    <property type="match status" value="1"/>
</dbReference>
<evidence type="ECO:0000256" key="1">
    <source>
        <dbReference type="ARBA" id="ARBA00004514"/>
    </source>
</evidence>
<reference evidence="18" key="1">
    <citation type="submission" date="2020-03" db="EMBL/GenBank/DDBJ databases">
        <authorList>
            <person name="He L."/>
        </authorList>
    </citation>
    <scope>NUCLEOTIDE SEQUENCE</scope>
    <source>
        <strain evidence="18">CkLH20</strain>
    </source>
</reference>
<dbReference type="PROSITE" id="PS51553">
    <property type="entry name" value="GMPS_ATP_PPASE"/>
    <property type="match status" value="1"/>
</dbReference>
<dbReference type="InterPro" id="IPR001674">
    <property type="entry name" value="GMP_synth_C"/>
</dbReference>
<dbReference type="Gene3D" id="3.30.300.10">
    <property type="match status" value="1"/>
</dbReference>
<dbReference type="EC" id="6.3.5.2" evidence="4"/>
<keyword evidence="6" id="KW-0436">Ligase</keyword>
<dbReference type="CDD" id="cd01742">
    <property type="entry name" value="GATase1_GMP_Synthase"/>
    <property type="match status" value="1"/>
</dbReference>
<dbReference type="GO" id="GO:0005829">
    <property type="term" value="C:cytosol"/>
    <property type="evidence" value="ECO:0007669"/>
    <property type="project" value="UniProtKB-SubCell"/>
</dbReference>
<comment type="function">
    <text evidence="14">Catalyzes the conversion of xanthine monophosphate (XMP) to GMP in the presence of glutamine and ATP through an adenyl-XMP intermediate.</text>
</comment>
<evidence type="ECO:0000313" key="18">
    <source>
        <dbReference type="EMBL" id="KAF9873406.1"/>
    </source>
</evidence>
<dbReference type="PRINTS" id="PR00096">
    <property type="entry name" value="GATASE"/>
</dbReference>
<dbReference type="NCBIfam" id="NF000848">
    <property type="entry name" value="PRK00074.1"/>
    <property type="match status" value="1"/>
</dbReference>
<evidence type="ECO:0000256" key="2">
    <source>
        <dbReference type="ARBA" id="ARBA00005153"/>
    </source>
</evidence>
<dbReference type="Pfam" id="PF00117">
    <property type="entry name" value="GATase"/>
    <property type="match status" value="1"/>
</dbReference>
<evidence type="ECO:0000256" key="16">
    <source>
        <dbReference type="PROSITE-ProRule" id="PRU00886"/>
    </source>
</evidence>
<dbReference type="PANTHER" id="PTHR11922:SF2">
    <property type="entry name" value="GMP SYNTHASE [GLUTAMINE-HYDROLYZING]"/>
    <property type="match status" value="1"/>
</dbReference>
<dbReference type="OrthoDB" id="1724632at2759"/>
<dbReference type="PRINTS" id="PR00097">
    <property type="entry name" value="ANTSNTHASEII"/>
</dbReference>
<dbReference type="InterPro" id="IPR017926">
    <property type="entry name" value="GATASE"/>
</dbReference>
<protein>
    <recommendedName>
        <fullName evidence="5">GMP synthase [glutamine-hydrolyzing]</fullName>
        <ecNumber evidence="4">6.3.5.2</ecNumber>
    </recommendedName>
    <alternativeName>
        <fullName evidence="12">GMP synthetase</fullName>
    </alternativeName>
    <alternativeName>
        <fullName evidence="13">Glutamine amidotransferase</fullName>
    </alternativeName>
</protein>
<comment type="subunit">
    <text evidence="3">Homodimer.</text>
</comment>
<comment type="subcellular location">
    <subcellularLocation>
        <location evidence="1">Cytoplasm</location>
        <location evidence="1">Cytosol</location>
    </subcellularLocation>
</comment>
<dbReference type="PANTHER" id="PTHR11922">
    <property type="entry name" value="GMP SYNTHASE-RELATED"/>
    <property type="match status" value="1"/>
</dbReference>
<dbReference type="Pfam" id="PF00958">
    <property type="entry name" value="GMP_synt_C"/>
    <property type="match status" value="1"/>
</dbReference>
<dbReference type="SUPFAM" id="SSF54810">
    <property type="entry name" value="GMP synthetase C-terminal dimerisation domain"/>
    <property type="match status" value="1"/>
</dbReference>
<dbReference type="CDD" id="cd01997">
    <property type="entry name" value="GMP_synthase_C"/>
    <property type="match status" value="1"/>
</dbReference>
<evidence type="ECO:0000256" key="3">
    <source>
        <dbReference type="ARBA" id="ARBA00011738"/>
    </source>
</evidence>
<evidence type="ECO:0000256" key="9">
    <source>
        <dbReference type="ARBA" id="ARBA00022755"/>
    </source>
</evidence>
<dbReference type="InterPro" id="IPR022955">
    <property type="entry name" value="GMP_synthase"/>
</dbReference>
<accession>A0A9P6LHQ2</accession>
<dbReference type="FunFam" id="3.40.50.620:FF:000001">
    <property type="entry name" value="GMP synthase [glutamine-hydrolyzing]"/>
    <property type="match status" value="1"/>
</dbReference>
<evidence type="ECO:0000313" key="19">
    <source>
        <dbReference type="Proteomes" id="UP000781932"/>
    </source>
</evidence>
<dbReference type="SUPFAM" id="SSF52402">
    <property type="entry name" value="Adenine nucleotide alpha hydrolases-like"/>
    <property type="match status" value="1"/>
</dbReference>
<evidence type="ECO:0000256" key="10">
    <source>
        <dbReference type="ARBA" id="ARBA00022840"/>
    </source>
</evidence>
<gene>
    <name evidence="18" type="ORF">CkaCkLH20_09219</name>
</gene>
<evidence type="ECO:0000256" key="12">
    <source>
        <dbReference type="ARBA" id="ARBA00030464"/>
    </source>
</evidence>
<keyword evidence="7 16" id="KW-0547">Nucleotide-binding</keyword>
<name>A0A9P6LHQ2_9PEZI</name>
<dbReference type="HAMAP" id="MF_00344">
    <property type="entry name" value="GMP_synthase"/>
    <property type="match status" value="1"/>
</dbReference>